<keyword evidence="10 13" id="KW-0573">Peptidoglycan synthesis</keyword>
<dbReference type="NCBIfam" id="TIGR01205">
    <property type="entry name" value="D_ala_D_alaTIGR"/>
    <property type="match status" value="1"/>
</dbReference>
<dbReference type="SUPFAM" id="SSF52440">
    <property type="entry name" value="PreATP-grasp domain"/>
    <property type="match status" value="1"/>
</dbReference>
<evidence type="ECO:0000256" key="1">
    <source>
        <dbReference type="ARBA" id="ARBA00001936"/>
    </source>
</evidence>
<dbReference type="GO" id="GO:0008360">
    <property type="term" value="P:regulation of cell shape"/>
    <property type="evidence" value="ECO:0007669"/>
    <property type="project" value="UniProtKB-KW"/>
</dbReference>
<protein>
    <recommendedName>
        <fullName evidence="13">D-alanine--D-alanine ligase</fullName>
        <ecNumber evidence="13">6.3.2.4</ecNumber>
    </recommendedName>
    <alternativeName>
        <fullName evidence="13">D-Ala-D-Ala ligase</fullName>
    </alternativeName>
    <alternativeName>
        <fullName evidence="13">D-alanylalanine synthetase</fullName>
    </alternativeName>
</protein>
<keyword evidence="7 16" id="KW-0547">Nucleotide-binding</keyword>
<dbReference type="STRING" id="1423734.FC83_GL003253"/>
<keyword evidence="5 13" id="KW-0436">Ligase</keyword>
<organism evidence="18 19">
    <name type="scientific">Agrilactobacillus composti DSM 18527 = JCM 14202</name>
    <dbReference type="NCBI Taxonomy" id="1423734"/>
    <lineage>
        <taxon>Bacteria</taxon>
        <taxon>Bacillati</taxon>
        <taxon>Bacillota</taxon>
        <taxon>Bacilli</taxon>
        <taxon>Lactobacillales</taxon>
        <taxon>Lactobacillaceae</taxon>
        <taxon>Agrilactobacillus</taxon>
    </lineage>
</organism>
<dbReference type="Gene3D" id="3.40.50.20">
    <property type="match status" value="1"/>
</dbReference>
<dbReference type="InterPro" id="IPR000291">
    <property type="entry name" value="D-Ala_lig_Van_CS"/>
</dbReference>
<dbReference type="InterPro" id="IPR011761">
    <property type="entry name" value="ATP-grasp"/>
</dbReference>
<evidence type="ECO:0000256" key="12">
    <source>
        <dbReference type="ARBA" id="ARBA00023316"/>
    </source>
</evidence>
<dbReference type="PATRIC" id="fig|1423734.3.peg.3303"/>
<evidence type="ECO:0000256" key="2">
    <source>
        <dbReference type="ARBA" id="ARBA00004496"/>
    </source>
</evidence>
<keyword evidence="6 15" id="KW-0479">Metal-binding</keyword>
<evidence type="ECO:0000256" key="3">
    <source>
        <dbReference type="ARBA" id="ARBA00010871"/>
    </source>
</evidence>
<evidence type="ECO:0000256" key="8">
    <source>
        <dbReference type="ARBA" id="ARBA00022840"/>
    </source>
</evidence>
<evidence type="ECO:0000256" key="13">
    <source>
        <dbReference type="HAMAP-Rule" id="MF_00047"/>
    </source>
</evidence>
<dbReference type="SMART" id="SM01209">
    <property type="entry name" value="GARS_A"/>
    <property type="match status" value="1"/>
</dbReference>
<keyword evidence="8 16" id="KW-0067">ATP-binding</keyword>
<keyword evidence="12 13" id="KW-0961">Cell wall biogenesis/degradation</keyword>
<evidence type="ECO:0000256" key="9">
    <source>
        <dbReference type="ARBA" id="ARBA00022960"/>
    </source>
</evidence>
<dbReference type="Gene3D" id="3.30.1490.20">
    <property type="entry name" value="ATP-grasp fold, A domain"/>
    <property type="match status" value="1"/>
</dbReference>
<dbReference type="RefSeq" id="WP_035450808.1">
    <property type="nucleotide sequence ID" value="NZ_AZGA01000057.1"/>
</dbReference>
<keyword evidence="4 13" id="KW-0963">Cytoplasm</keyword>
<dbReference type="EC" id="6.3.2.4" evidence="13"/>
<dbReference type="InterPro" id="IPR016185">
    <property type="entry name" value="PreATP-grasp_dom_sf"/>
</dbReference>
<dbReference type="Gene3D" id="3.30.470.20">
    <property type="entry name" value="ATP-grasp fold, B domain"/>
    <property type="match status" value="1"/>
</dbReference>
<comment type="catalytic activity">
    <reaction evidence="13">
        <text>2 D-alanine + ATP = D-alanyl-D-alanine + ADP + phosphate + H(+)</text>
        <dbReference type="Rhea" id="RHEA:11224"/>
        <dbReference type="ChEBI" id="CHEBI:15378"/>
        <dbReference type="ChEBI" id="CHEBI:30616"/>
        <dbReference type="ChEBI" id="CHEBI:43474"/>
        <dbReference type="ChEBI" id="CHEBI:57416"/>
        <dbReference type="ChEBI" id="CHEBI:57822"/>
        <dbReference type="ChEBI" id="CHEBI:456216"/>
        <dbReference type="EC" id="6.3.2.4"/>
    </reaction>
</comment>
<evidence type="ECO:0000256" key="6">
    <source>
        <dbReference type="ARBA" id="ARBA00022723"/>
    </source>
</evidence>
<comment type="cofactor">
    <cofactor evidence="1">
        <name>Mn(2+)</name>
        <dbReference type="ChEBI" id="CHEBI:29035"/>
    </cofactor>
</comment>
<dbReference type="InterPro" id="IPR005905">
    <property type="entry name" value="D_ala_D_ala"/>
</dbReference>
<dbReference type="SUPFAM" id="SSF56059">
    <property type="entry name" value="Glutathione synthetase ATP-binding domain-like"/>
    <property type="match status" value="1"/>
</dbReference>
<dbReference type="OrthoDB" id="9813261at2"/>
<accession>X0PNI6</accession>
<evidence type="ECO:0000256" key="15">
    <source>
        <dbReference type="PIRSR" id="PIRSR039102-3"/>
    </source>
</evidence>
<evidence type="ECO:0000256" key="14">
    <source>
        <dbReference type="PIRSR" id="PIRSR039102-1"/>
    </source>
</evidence>
<feature type="binding site" evidence="15">
    <location>
        <position position="307"/>
    </location>
    <ligand>
        <name>Mg(2+)</name>
        <dbReference type="ChEBI" id="CHEBI:18420"/>
        <label>1</label>
    </ligand>
</feature>
<comment type="function">
    <text evidence="13">Cell wall formation.</text>
</comment>
<evidence type="ECO:0000313" key="18">
    <source>
        <dbReference type="EMBL" id="KRM33172.1"/>
    </source>
</evidence>
<evidence type="ECO:0000256" key="10">
    <source>
        <dbReference type="ARBA" id="ARBA00022984"/>
    </source>
</evidence>
<dbReference type="eggNOG" id="COG1181">
    <property type="taxonomic scope" value="Bacteria"/>
</dbReference>
<evidence type="ECO:0000313" key="19">
    <source>
        <dbReference type="Proteomes" id="UP000051236"/>
    </source>
</evidence>
<dbReference type="UniPathway" id="UPA00219"/>
<feature type="binding site" evidence="15">
    <location>
        <position position="309"/>
    </location>
    <ligand>
        <name>Mg(2+)</name>
        <dbReference type="ChEBI" id="CHEBI:18420"/>
        <label>2</label>
    </ligand>
</feature>
<keyword evidence="11 15" id="KW-0464">Manganese</keyword>
<evidence type="ECO:0000256" key="5">
    <source>
        <dbReference type="ARBA" id="ARBA00022598"/>
    </source>
</evidence>
<evidence type="ECO:0000256" key="16">
    <source>
        <dbReference type="PROSITE-ProRule" id="PRU00409"/>
    </source>
</evidence>
<comment type="similarity">
    <text evidence="3 13">Belongs to the D-alanine--D-alanine ligase family.</text>
</comment>
<dbReference type="PIRSF" id="PIRSF039102">
    <property type="entry name" value="Ddl/VanB"/>
    <property type="match status" value="1"/>
</dbReference>
<proteinExistence type="inferred from homology"/>
<keyword evidence="15" id="KW-0460">Magnesium</keyword>
<comment type="caution">
    <text evidence="18">The sequence shown here is derived from an EMBL/GenBank/DDBJ whole genome shotgun (WGS) entry which is preliminary data.</text>
</comment>
<feature type="binding site" evidence="15">
    <location>
        <position position="294"/>
    </location>
    <ligand>
        <name>Mg(2+)</name>
        <dbReference type="ChEBI" id="CHEBI:18420"/>
        <label>1</label>
    </ligand>
</feature>
<dbReference type="GO" id="GO:0005737">
    <property type="term" value="C:cytoplasm"/>
    <property type="evidence" value="ECO:0007669"/>
    <property type="project" value="UniProtKB-SubCell"/>
</dbReference>
<reference evidence="18 19" key="1">
    <citation type="journal article" date="2015" name="Genome Announc.">
        <title>Expanding the biotechnology potential of lactobacilli through comparative genomics of 213 strains and associated genera.</title>
        <authorList>
            <person name="Sun Z."/>
            <person name="Harris H.M."/>
            <person name="McCann A."/>
            <person name="Guo C."/>
            <person name="Argimon S."/>
            <person name="Zhang W."/>
            <person name="Yang X."/>
            <person name="Jeffery I.B."/>
            <person name="Cooney J.C."/>
            <person name="Kagawa T.F."/>
            <person name="Liu W."/>
            <person name="Song Y."/>
            <person name="Salvetti E."/>
            <person name="Wrobel A."/>
            <person name="Rasinkangas P."/>
            <person name="Parkhill J."/>
            <person name="Rea M.C."/>
            <person name="O'Sullivan O."/>
            <person name="Ritari J."/>
            <person name="Douillard F.P."/>
            <person name="Paul Ross R."/>
            <person name="Yang R."/>
            <person name="Briner A.E."/>
            <person name="Felis G.E."/>
            <person name="de Vos W.M."/>
            <person name="Barrangou R."/>
            <person name="Klaenhammer T.R."/>
            <person name="Caufield P.W."/>
            <person name="Cui Y."/>
            <person name="Zhang H."/>
            <person name="O'Toole P.W."/>
        </authorList>
    </citation>
    <scope>NUCLEOTIDE SEQUENCE [LARGE SCALE GENOMIC DNA]</scope>
    <source>
        <strain evidence="18 19">DSM 18527</strain>
    </source>
</reference>
<evidence type="ECO:0000256" key="7">
    <source>
        <dbReference type="ARBA" id="ARBA00022741"/>
    </source>
</evidence>
<dbReference type="EMBL" id="AZGA01000057">
    <property type="protein sequence ID" value="KRM33172.1"/>
    <property type="molecule type" value="Genomic_DNA"/>
</dbReference>
<dbReference type="PANTHER" id="PTHR23132">
    <property type="entry name" value="D-ALANINE--D-ALANINE LIGASE"/>
    <property type="match status" value="1"/>
</dbReference>
<dbReference type="PROSITE" id="PS50975">
    <property type="entry name" value="ATP_GRASP"/>
    <property type="match status" value="1"/>
</dbReference>
<name>X0PNI6_9LACO</name>
<dbReference type="InterPro" id="IPR011095">
    <property type="entry name" value="Dala_Dala_lig_C"/>
</dbReference>
<dbReference type="GO" id="GO:0005524">
    <property type="term" value="F:ATP binding"/>
    <property type="evidence" value="ECO:0007669"/>
    <property type="project" value="UniProtKB-UniRule"/>
</dbReference>
<dbReference type="Proteomes" id="UP000051236">
    <property type="component" value="Unassembled WGS sequence"/>
</dbReference>
<gene>
    <name evidence="13" type="primary">ddl</name>
    <name evidence="18" type="ORF">FC83_GL003253</name>
</gene>
<dbReference type="Pfam" id="PF07478">
    <property type="entry name" value="Dala_Dala_lig_C"/>
    <property type="match status" value="1"/>
</dbReference>
<dbReference type="InterPro" id="IPR011127">
    <property type="entry name" value="Dala_Dala_lig_N"/>
</dbReference>
<feature type="active site" evidence="14">
    <location>
        <position position="318"/>
    </location>
</feature>
<sequence>MKIVVLAGGRSTERNVSLSSGAKVANALRSKGHNVALVDLFLGVDLQSDAEIAELFTTEQTEANYQISDAILTDDAINALRTDDTKGLFGRNVLKILQSADIVYLGLHGEDGENGKVQAVLDLSEIRYTGSDPLSSGMAMNKKVSKEIMLFNQIQTAAFVLVKANDPLPTKLPFDYPVVVKPSNGGSSIGTHIVHTDAELQPALADALRFDDELLIEEFIQGREFSLGVVNGQAMPAIEIKVNDGWYDFEHKFQDNKTTFVTPPDIPEKVHADMKTIAIKTLDALGMSNYGRIDFLWNQKDGLYVIEANSLPGMTPLSLLPQEAAAVGIGYADLCNSIVMGKWDLYEQKNSRQTLV</sequence>
<dbReference type="Pfam" id="PF01820">
    <property type="entry name" value="Dala_Dala_lig_N"/>
    <property type="match status" value="1"/>
</dbReference>
<dbReference type="AlphaFoldDB" id="X0PNI6"/>
<keyword evidence="9 13" id="KW-0133">Cell shape</keyword>
<dbReference type="GO" id="GO:0009252">
    <property type="term" value="P:peptidoglycan biosynthetic process"/>
    <property type="evidence" value="ECO:0007669"/>
    <property type="project" value="UniProtKB-UniRule"/>
</dbReference>
<comment type="pathway">
    <text evidence="13">Cell wall biogenesis; peptidoglycan biosynthesis.</text>
</comment>
<evidence type="ECO:0000259" key="17">
    <source>
        <dbReference type="PROSITE" id="PS50975"/>
    </source>
</evidence>
<keyword evidence="19" id="KW-1185">Reference proteome</keyword>
<dbReference type="InterPro" id="IPR013815">
    <property type="entry name" value="ATP_grasp_subdomain_1"/>
</dbReference>
<evidence type="ECO:0000256" key="11">
    <source>
        <dbReference type="ARBA" id="ARBA00023211"/>
    </source>
</evidence>
<dbReference type="PROSITE" id="PS00843">
    <property type="entry name" value="DALA_DALA_LIGASE_1"/>
    <property type="match status" value="1"/>
</dbReference>
<feature type="domain" description="ATP-grasp" evidence="17">
    <location>
        <begin position="146"/>
        <end position="340"/>
    </location>
</feature>
<dbReference type="PANTHER" id="PTHR23132:SF23">
    <property type="entry name" value="D-ALANINE--D-ALANINE LIGASE B"/>
    <property type="match status" value="1"/>
</dbReference>
<dbReference type="NCBIfam" id="NF002378">
    <property type="entry name" value="PRK01372.1"/>
    <property type="match status" value="1"/>
</dbReference>
<comment type="cofactor">
    <cofactor evidence="15">
        <name>Mg(2+)</name>
        <dbReference type="ChEBI" id="CHEBI:18420"/>
    </cofactor>
    <cofactor evidence="15">
        <name>Mn(2+)</name>
        <dbReference type="ChEBI" id="CHEBI:29035"/>
    </cofactor>
    <text evidence="15">Binds 2 magnesium or manganese ions per subunit.</text>
</comment>
<feature type="active site" evidence="14">
    <location>
        <position position="187"/>
    </location>
</feature>
<dbReference type="HAMAP" id="MF_00047">
    <property type="entry name" value="Dala_Dala_lig"/>
    <property type="match status" value="1"/>
</dbReference>
<dbReference type="GO" id="GO:0008716">
    <property type="term" value="F:D-alanine-D-alanine ligase activity"/>
    <property type="evidence" value="ECO:0007669"/>
    <property type="project" value="UniProtKB-UniRule"/>
</dbReference>
<dbReference type="GO" id="GO:0046872">
    <property type="term" value="F:metal ion binding"/>
    <property type="evidence" value="ECO:0007669"/>
    <property type="project" value="UniProtKB-KW"/>
</dbReference>
<feature type="binding site" evidence="15">
    <location>
        <position position="307"/>
    </location>
    <ligand>
        <name>Mg(2+)</name>
        <dbReference type="ChEBI" id="CHEBI:18420"/>
        <label>2</label>
    </ligand>
</feature>
<feature type="active site" evidence="14">
    <location>
        <position position="13"/>
    </location>
</feature>
<comment type="subcellular location">
    <subcellularLocation>
        <location evidence="2 13">Cytoplasm</location>
    </subcellularLocation>
</comment>
<dbReference type="GO" id="GO:0071555">
    <property type="term" value="P:cell wall organization"/>
    <property type="evidence" value="ECO:0007669"/>
    <property type="project" value="UniProtKB-KW"/>
</dbReference>
<evidence type="ECO:0000256" key="4">
    <source>
        <dbReference type="ARBA" id="ARBA00022490"/>
    </source>
</evidence>